<organism evidence="1">
    <name type="scientific">Soberanes virus</name>
    <dbReference type="NCBI Taxonomy" id="3139882"/>
    <lineage>
        <taxon>Viruses</taxon>
        <taxon>Riboviria</taxon>
    </lineage>
</organism>
<dbReference type="EMBL" id="PP415828">
    <property type="protein sequence ID" value="WZL61374.1"/>
    <property type="molecule type" value="Genomic_RNA"/>
</dbReference>
<accession>A0AAN0N6I6</accession>
<evidence type="ECO:0000313" key="1">
    <source>
        <dbReference type="EMBL" id="WZL61374.1"/>
    </source>
</evidence>
<reference evidence="1" key="1">
    <citation type="submission" date="2024-02" db="EMBL/GenBank/DDBJ databases">
        <authorList>
            <person name="Martyn C."/>
            <person name="Kistler A.L."/>
        </authorList>
    </citation>
    <scope>NUCLEOTIDE SEQUENCE</scope>
    <source>
        <strain evidence="1">CA004</strain>
    </source>
</reference>
<protein>
    <submittedName>
        <fullName evidence="1">Uncharacterized protein</fullName>
    </submittedName>
</protein>
<name>A0AAN0N6I6_9VIRU</name>
<proteinExistence type="predicted"/>
<sequence length="299" mass="32402">MAAQNVVDANIIDLASTNTVPIRIEDIYEEKYVPIRDQALLTRQLEWTMFAVLVKGKDVNAAVKAASARGPNVSVHGGFIVNTRQPGPDDLTMKRLSACLLYDNCSNQHGEATSNPPAGYNERLKTFHGDNATLLEMDKYIPSMSTTIQWAMIGEKFTHEPTKAVFLSKVRYAAGSGLNFAWRIYAAKNQASVAEAGPAFAVAAYYMDLAALNAERRKEQLPPLTASQAPNAIWAKGGTWSGILTNSSTLPAPGNITGSVHWNQVGFAIDCDISTIFGGGASQRAKDALRTIFHNRIDA</sequence>